<protein>
    <submittedName>
        <fullName evidence="2">Uncharacterized protein</fullName>
    </submittedName>
</protein>
<keyword evidence="1" id="KW-1133">Transmembrane helix</keyword>
<keyword evidence="1" id="KW-0472">Membrane</keyword>
<accession>R3TPM2</accession>
<organism evidence="2 3">
    <name type="scientific">Enterococcus phoeniculicola ATCC BAA-412</name>
    <dbReference type="NCBI Taxonomy" id="1158610"/>
    <lineage>
        <taxon>Bacteria</taxon>
        <taxon>Bacillati</taxon>
        <taxon>Bacillota</taxon>
        <taxon>Bacilli</taxon>
        <taxon>Lactobacillales</taxon>
        <taxon>Enterococcaceae</taxon>
        <taxon>Enterococcus</taxon>
    </lineage>
</organism>
<evidence type="ECO:0000256" key="1">
    <source>
        <dbReference type="SAM" id="Phobius"/>
    </source>
</evidence>
<evidence type="ECO:0000313" key="3">
    <source>
        <dbReference type="Proteomes" id="UP000013785"/>
    </source>
</evidence>
<dbReference type="AlphaFoldDB" id="R3TPM2"/>
<reference evidence="2 3" key="1">
    <citation type="submission" date="2013-02" db="EMBL/GenBank/DDBJ databases">
        <title>The Genome Sequence of Enterococcus phoeniculicola BAA-412.</title>
        <authorList>
            <consortium name="The Broad Institute Genome Sequencing Platform"/>
            <consortium name="The Broad Institute Genome Sequencing Center for Infectious Disease"/>
            <person name="Earl A.M."/>
            <person name="Gilmore M.S."/>
            <person name="Lebreton F."/>
            <person name="Walker B."/>
            <person name="Young S.K."/>
            <person name="Zeng Q."/>
            <person name="Gargeya S."/>
            <person name="Fitzgerald M."/>
            <person name="Haas B."/>
            <person name="Abouelleil A."/>
            <person name="Alvarado L."/>
            <person name="Arachchi H.M."/>
            <person name="Berlin A.M."/>
            <person name="Chapman S.B."/>
            <person name="Dewar J."/>
            <person name="Goldberg J."/>
            <person name="Griggs A."/>
            <person name="Gujja S."/>
            <person name="Hansen M."/>
            <person name="Howarth C."/>
            <person name="Imamovic A."/>
            <person name="Larimer J."/>
            <person name="McCowan C."/>
            <person name="Murphy C."/>
            <person name="Neiman D."/>
            <person name="Pearson M."/>
            <person name="Priest M."/>
            <person name="Roberts A."/>
            <person name="Saif S."/>
            <person name="Shea T."/>
            <person name="Sisk P."/>
            <person name="Sykes S."/>
            <person name="Wortman J."/>
            <person name="Nusbaum C."/>
            <person name="Birren B."/>
        </authorList>
    </citation>
    <scope>NUCLEOTIDE SEQUENCE [LARGE SCALE GENOMIC DNA]</scope>
    <source>
        <strain evidence="2 3">ATCC BAA-412</strain>
    </source>
</reference>
<comment type="caution">
    <text evidence="2">The sequence shown here is derived from an EMBL/GenBank/DDBJ whole genome shotgun (WGS) entry which is preliminary data.</text>
</comment>
<gene>
    <name evidence="2" type="ORF">UC3_01975</name>
</gene>
<sequence length="73" mass="8477">MAGLFVIILLLLLFALVLKYGQYVVAGLLILWLISVLLGKFWLQITIIASIYFTYLSLKKFKQYQNSIHKKIK</sequence>
<dbReference type="EMBL" id="AJAT01000016">
    <property type="protein sequence ID" value="EOL42998.1"/>
    <property type="molecule type" value="Genomic_DNA"/>
</dbReference>
<keyword evidence="1" id="KW-0812">Transmembrane</keyword>
<dbReference type="HOGENOM" id="CLU_2698989_0_0_9"/>
<proteinExistence type="predicted"/>
<dbReference type="Proteomes" id="UP000013785">
    <property type="component" value="Unassembled WGS sequence"/>
</dbReference>
<evidence type="ECO:0000313" key="2">
    <source>
        <dbReference type="EMBL" id="EOL42998.1"/>
    </source>
</evidence>
<dbReference type="RefSeq" id="WP_010768637.1">
    <property type="nucleotide sequence ID" value="NZ_ASWE01000002.1"/>
</dbReference>
<feature type="transmembrane region" description="Helical" evidence="1">
    <location>
        <begin position="29"/>
        <end position="55"/>
    </location>
</feature>
<name>R3TPM2_9ENTE</name>
<keyword evidence="3" id="KW-1185">Reference proteome</keyword>